<gene>
    <name evidence="1" type="ORF">DIC32_00760</name>
</gene>
<dbReference type="AlphaFoldDB" id="A0A3D3FYZ0"/>
<dbReference type="Proteomes" id="UP000262257">
    <property type="component" value="Unassembled WGS sequence"/>
</dbReference>
<accession>A0A3D3FYZ0</accession>
<evidence type="ECO:0000313" key="1">
    <source>
        <dbReference type="EMBL" id="HCM30378.1"/>
    </source>
</evidence>
<comment type="caution">
    <text evidence="1">The sequence shown here is derived from an EMBL/GenBank/DDBJ whole genome shotgun (WGS) entry which is preliminary data.</text>
</comment>
<evidence type="ECO:0000313" key="2">
    <source>
        <dbReference type="Proteomes" id="UP000262257"/>
    </source>
</evidence>
<name>A0A3D3FYZ0_ACIRA</name>
<proteinExistence type="predicted"/>
<reference evidence="1 2" key="1">
    <citation type="journal article" date="2018" name="Nat. Biotechnol.">
        <title>A standardized bacterial taxonomy based on genome phylogeny substantially revises the tree of life.</title>
        <authorList>
            <person name="Parks D.H."/>
            <person name="Chuvochina M."/>
            <person name="Waite D.W."/>
            <person name="Rinke C."/>
            <person name="Skarshewski A."/>
            <person name="Chaumeil P.A."/>
            <person name="Hugenholtz P."/>
        </authorList>
    </citation>
    <scope>NUCLEOTIDE SEQUENCE [LARGE SCALE GENOMIC DNA]</scope>
    <source>
        <strain evidence="1">UBA10045</strain>
    </source>
</reference>
<sequence>MILDRKLQLELLEKMSSTYPNLYDFSKEYKHGTSEYDTAVANLYYLMQHNLVQPCSVEVSSAIGAKGIKSFQFGEPTINQNGIDFLADDGGLSAILGVVTIKIDPEQYRQILITRVQESNLPIEQKHQAVAVLQSLSYENIKHLSTKFVDLGWDNLGSLMHLIQNIPT</sequence>
<dbReference type="EMBL" id="DPXL01000013">
    <property type="protein sequence ID" value="HCM30378.1"/>
    <property type="molecule type" value="Genomic_DNA"/>
</dbReference>
<organism evidence="1 2">
    <name type="scientific">Acinetobacter radioresistens</name>
    <dbReference type="NCBI Taxonomy" id="40216"/>
    <lineage>
        <taxon>Bacteria</taxon>
        <taxon>Pseudomonadati</taxon>
        <taxon>Pseudomonadota</taxon>
        <taxon>Gammaproteobacteria</taxon>
        <taxon>Moraxellales</taxon>
        <taxon>Moraxellaceae</taxon>
        <taxon>Acinetobacter</taxon>
    </lineage>
</organism>
<protein>
    <submittedName>
        <fullName evidence="1">Uncharacterized protein</fullName>
    </submittedName>
</protein>